<dbReference type="GO" id="GO:0016020">
    <property type="term" value="C:membrane"/>
    <property type="evidence" value="ECO:0007669"/>
    <property type="project" value="GOC"/>
</dbReference>
<dbReference type="AlphaFoldDB" id="A0A4R1L459"/>
<keyword evidence="7" id="KW-0732">Signal</keyword>
<evidence type="ECO:0000256" key="7">
    <source>
        <dbReference type="SAM" id="SignalP"/>
    </source>
</evidence>
<dbReference type="InterPro" id="IPR013785">
    <property type="entry name" value="Aldolase_TIM"/>
</dbReference>
<evidence type="ECO:0000313" key="10">
    <source>
        <dbReference type="EMBL" id="TCK72814.1"/>
    </source>
</evidence>
<protein>
    <recommendedName>
        <fullName evidence="2">galactosylceramidase</fullName>
        <ecNumber evidence="2">3.2.1.46</ecNumber>
    </recommendedName>
    <alternativeName>
        <fullName evidence="5">Galactosylceramidase</fullName>
    </alternativeName>
</protein>
<keyword evidence="10" id="KW-0378">Hydrolase</keyword>
<dbReference type="PRINTS" id="PR00850">
    <property type="entry name" value="GLHYDRLASE59"/>
</dbReference>
<reference evidence="10 11" key="1">
    <citation type="submission" date="2019-03" db="EMBL/GenBank/DDBJ databases">
        <title>Genomic Encyclopedia of Type Strains, Phase IV (KMG-IV): sequencing the most valuable type-strain genomes for metagenomic binning, comparative biology and taxonomic classification.</title>
        <authorList>
            <person name="Goeker M."/>
        </authorList>
    </citation>
    <scope>NUCLEOTIDE SEQUENCE [LARGE SCALE GENOMIC DNA]</scope>
    <source>
        <strain evidence="10 11">DSM 103428</strain>
    </source>
</reference>
<evidence type="ECO:0000256" key="4">
    <source>
        <dbReference type="ARBA" id="ARBA00022963"/>
    </source>
</evidence>
<keyword evidence="3" id="KW-0746">Sphingolipid metabolism</keyword>
<dbReference type="SUPFAM" id="SSF51445">
    <property type="entry name" value="(Trans)glycosidases"/>
    <property type="match status" value="1"/>
</dbReference>
<dbReference type="InterPro" id="IPR049161">
    <property type="entry name" value="GH59_cat"/>
</dbReference>
<evidence type="ECO:0000313" key="11">
    <source>
        <dbReference type="Proteomes" id="UP000295210"/>
    </source>
</evidence>
<dbReference type="Proteomes" id="UP000295210">
    <property type="component" value="Unassembled WGS sequence"/>
</dbReference>
<gene>
    <name evidence="10" type="ORF">C7378_2404</name>
</gene>
<dbReference type="Gene3D" id="2.60.120.560">
    <property type="entry name" value="Exo-inulinase, domain 1"/>
    <property type="match status" value="1"/>
</dbReference>
<feature type="domain" description="Glycosyl hydrolase family 59 C-terminal lectin" evidence="9">
    <location>
        <begin position="486"/>
        <end position="657"/>
    </location>
</feature>
<evidence type="ECO:0000256" key="1">
    <source>
        <dbReference type="ARBA" id="ARBA00005637"/>
    </source>
</evidence>
<comment type="caution">
    <text evidence="10">The sequence shown here is derived from an EMBL/GenBank/DDBJ whole genome shotgun (WGS) entry which is preliminary data.</text>
</comment>
<comment type="similarity">
    <text evidence="1">Belongs to the glycosyl hydrolase 59 family.</text>
</comment>
<keyword evidence="4" id="KW-0443">Lipid metabolism</keyword>
<organism evidence="10 11">
    <name type="scientific">Acidipila rosea</name>
    <dbReference type="NCBI Taxonomy" id="768535"/>
    <lineage>
        <taxon>Bacteria</taxon>
        <taxon>Pseudomonadati</taxon>
        <taxon>Acidobacteriota</taxon>
        <taxon>Terriglobia</taxon>
        <taxon>Terriglobales</taxon>
        <taxon>Acidobacteriaceae</taxon>
        <taxon>Acidipila</taxon>
    </lineage>
</organism>
<dbReference type="Gene3D" id="3.20.20.80">
    <property type="entry name" value="Glycosidases"/>
    <property type="match status" value="1"/>
</dbReference>
<feature type="domain" description="Glycosyl hydrolase family 59 catalytic" evidence="8">
    <location>
        <begin position="44"/>
        <end position="348"/>
    </location>
</feature>
<dbReference type="PANTHER" id="PTHR15172:SF1">
    <property type="entry name" value="GALACTOCEREBROSIDASE"/>
    <property type="match status" value="1"/>
</dbReference>
<dbReference type="PANTHER" id="PTHR15172">
    <property type="entry name" value="GALACTOCEREBROSIDASE"/>
    <property type="match status" value="1"/>
</dbReference>
<evidence type="ECO:0000256" key="5">
    <source>
        <dbReference type="ARBA" id="ARBA00033098"/>
    </source>
</evidence>
<accession>A0A4R1L459</accession>
<dbReference type="PROSITE" id="PS51257">
    <property type="entry name" value="PROKAR_LIPOPROTEIN"/>
    <property type="match status" value="1"/>
</dbReference>
<dbReference type="Gene3D" id="3.20.20.70">
    <property type="entry name" value="Aldolase class I"/>
    <property type="match status" value="1"/>
</dbReference>
<dbReference type="GO" id="GO:0005764">
    <property type="term" value="C:lysosome"/>
    <property type="evidence" value="ECO:0007669"/>
    <property type="project" value="TreeGrafter"/>
</dbReference>
<evidence type="ECO:0000259" key="8">
    <source>
        <dbReference type="Pfam" id="PF02057"/>
    </source>
</evidence>
<feature type="signal peptide" evidence="7">
    <location>
        <begin position="1"/>
        <end position="20"/>
    </location>
</feature>
<evidence type="ECO:0000256" key="3">
    <source>
        <dbReference type="ARBA" id="ARBA00022919"/>
    </source>
</evidence>
<evidence type="ECO:0000259" key="9">
    <source>
        <dbReference type="Pfam" id="PF21708"/>
    </source>
</evidence>
<feature type="region of interest" description="Disordered" evidence="6">
    <location>
        <begin position="247"/>
        <end position="273"/>
    </location>
</feature>
<proteinExistence type="inferred from homology"/>
<dbReference type="InterPro" id="IPR049162">
    <property type="entry name" value="GH59_C"/>
</dbReference>
<dbReference type="GO" id="GO:0004336">
    <property type="term" value="F:galactosylceramidase activity"/>
    <property type="evidence" value="ECO:0007669"/>
    <property type="project" value="UniProtKB-EC"/>
</dbReference>
<name>A0A4R1L459_9BACT</name>
<dbReference type="GO" id="GO:0006683">
    <property type="term" value="P:galactosylceramide catabolic process"/>
    <property type="evidence" value="ECO:0007669"/>
    <property type="project" value="InterPro"/>
</dbReference>
<dbReference type="InterPro" id="IPR001286">
    <property type="entry name" value="Glyco_hydro_59"/>
</dbReference>
<feature type="chain" id="PRO_5020555759" description="galactosylceramidase" evidence="7">
    <location>
        <begin position="21"/>
        <end position="666"/>
    </location>
</feature>
<keyword evidence="4" id="KW-0442">Lipid degradation</keyword>
<dbReference type="EC" id="3.2.1.46" evidence="2"/>
<dbReference type="OrthoDB" id="9802318at2"/>
<keyword evidence="11" id="KW-1185">Reference proteome</keyword>
<sequence length="666" mass="72570">MPMKVKSGWKVALGALLALAAGCSRHSSSGVLIVVDPAGPAQTFDGIGAVSAGASSRLLIDYPEPQRSQILDYLFKPHYGASLQHLKVEIGADVNSTDGSEPSYARTPTDRDFTRGYEWWLMQQAKLRNPAIVLDSLAWGAPGWVGEFYSPRNAGYMAGFVAGADSALHLQFAETGVWNETPFNADYVKTLRQKLDAASPGTRIVCCDEYPGEGGGQWKILDAMRGDPVLARAVAIVSVHYPRKKEGYTTPPEAKAAQKPLWSSEDQPNSGGGPILARDWQHGGRILAKLYNENYLDGGFTATEIWSPVTSYYDILAAPNSGLMYANTPWSGNYQVQSAIWVTAHTTQFAQPGWKYLERACGHLPSKGSYVTLASPNGKDWSTVLETIDASSPQTVSFEISGALSRDTVHIWETNASRTFEHVADIPVKGGHFSYTFEAGSLYSLTTTTGQFKGTSTPPDPRPFPLPWSENFEQVTLRHSPKFLSDQDGAFEVDKCVGRRGRCLEQVITQKPIPWGPLPDPWTLAGDIGWTDYRVTADVHLQGRGTAMLLGRIDSADVFADQKAKLPSGYVLRLDSTGRWSLLSSAYKQPTLLLAHGTLDRAPAAWLHLALAFHGTQISAYLNNKLLASATDSSHAHGMFGIGTSWDRVQFDNVGVSRFPSPVRGE</sequence>
<dbReference type="InterPro" id="IPR017853">
    <property type="entry name" value="GH"/>
</dbReference>
<dbReference type="Pfam" id="PF02057">
    <property type="entry name" value="Glyco_hydro_59"/>
    <property type="match status" value="1"/>
</dbReference>
<evidence type="ECO:0000256" key="2">
    <source>
        <dbReference type="ARBA" id="ARBA00012657"/>
    </source>
</evidence>
<dbReference type="Pfam" id="PF21708">
    <property type="entry name" value="Glyco_hydro_59_C"/>
    <property type="match status" value="1"/>
</dbReference>
<dbReference type="EMBL" id="SMGK01000003">
    <property type="protein sequence ID" value="TCK72814.1"/>
    <property type="molecule type" value="Genomic_DNA"/>
</dbReference>
<evidence type="ECO:0000256" key="6">
    <source>
        <dbReference type="SAM" id="MobiDB-lite"/>
    </source>
</evidence>